<keyword evidence="3" id="KW-1185">Reference proteome</keyword>
<sequence>MSVQVSTRIEDTDTTSKIRFVLWNLQISGARIWFEVSQMWQQMCWRRPRRNSVKINCIYSKFLFSTKNYVCQNPTFYSLVVIYTDYLTQFYGLCNSPPITCAFLHAFVNYLQLQIVLMTLLQKVYPEVRFGNDLQRSTDMESARRDREKCESNCILRLIVCTTASLYLSFLPSGIPWQKKYGFVHYLMS</sequence>
<dbReference type="Proteomes" id="UP000019149">
    <property type="component" value="Unassembled WGS sequence"/>
</dbReference>
<name>W6UH08_ECHGR</name>
<dbReference type="RefSeq" id="XP_024351487.1">
    <property type="nucleotide sequence ID" value="XM_024494098.1"/>
</dbReference>
<accession>W6UH08</accession>
<dbReference type="EMBL" id="APAU02000032">
    <property type="protein sequence ID" value="EUB60291.1"/>
    <property type="molecule type" value="Genomic_DNA"/>
</dbReference>
<proteinExistence type="predicted"/>
<feature type="transmembrane region" description="Helical" evidence="1">
    <location>
        <begin position="154"/>
        <end position="175"/>
    </location>
</feature>
<organism evidence="2 3">
    <name type="scientific">Echinococcus granulosus</name>
    <name type="common">Hydatid tapeworm</name>
    <dbReference type="NCBI Taxonomy" id="6210"/>
    <lineage>
        <taxon>Eukaryota</taxon>
        <taxon>Metazoa</taxon>
        <taxon>Spiralia</taxon>
        <taxon>Lophotrochozoa</taxon>
        <taxon>Platyhelminthes</taxon>
        <taxon>Cestoda</taxon>
        <taxon>Eucestoda</taxon>
        <taxon>Cyclophyllidea</taxon>
        <taxon>Taeniidae</taxon>
        <taxon>Echinococcus</taxon>
        <taxon>Echinococcus granulosus group</taxon>
    </lineage>
</organism>
<evidence type="ECO:0000256" key="1">
    <source>
        <dbReference type="SAM" id="Phobius"/>
    </source>
</evidence>
<gene>
    <name evidence="2" type="ORF">EGR_04849</name>
</gene>
<reference evidence="2 3" key="1">
    <citation type="journal article" date="2013" name="Nat. Genet.">
        <title>The genome of the hydatid tapeworm Echinococcus granulosus.</title>
        <authorList>
            <person name="Zheng H."/>
            <person name="Zhang W."/>
            <person name="Zhang L."/>
            <person name="Zhang Z."/>
            <person name="Li J."/>
            <person name="Lu G."/>
            <person name="Zhu Y."/>
            <person name="Wang Y."/>
            <person name="Huang Y."/>
            <person name="Liu J."/>
            <person name="Kang H."/>
            <person name="Chen J."/>
            <person name="Wang L."/>
            <person name="Chen A."/>
            <person name="Yu S."/>
            <person name="Gao Z."/>
            <person name="Jin L."/>
            <person name="Gu W."/>
            <person name="Wang Z."/>
            <person name="Zhao L."/>
            <person name="Shi B."/>
            <person name="Wen H."/>
            <person name="Lin R."/>
            <person name="Jones M.K."/>
            <person name="Brejova B."/>
            <person name="Vinar T."/>
            <person name="Zhao G."/>
            <person name="McManus D.P."/>
            <person name="Chen Z."/>
            <person name="Zhou Y."/>
            <person name="Wang S."/>
        </authorList>
    </citation>
    <scope>NUCLEOTIDE SEQUENCE [LARGE SCALE GENOMIC DNA]</scope>
</reference>
<dbReference type="AlphaFoldDB" id="W6UH08"/>
<dbReference type="KEGG" id="egl:EGR_04849"/>
<evidence type="ECO:0000313" key="2">
    <source>
        <dbReference type="EMBL" id="EUB60291.1"/>
    </source>
</evidence>
<keyword evidence="1" id="KW-0472">Membrane</keyword>
<comment type="caution">
    <text evidence="2">The sequence shown here is derived from an EMBL/GenBank/DDBJ whole genome shotgun (WGS) entry which is preliminary data.</text>
</comment>
<evidence type="ECO:0000313" key="3">
    <source>
        <dbReference type="Proteomes" id="UP000019149"/>
    </source>
</evidence>
<protein>
    <submittedName>
        <fullName evidence="2">Uncharacterized protein</fullName>
    </submittedName>
</protein>
<keyword evidence="1" id="KW-1133">Transmembrane helix</keyword>
<dbReference type="CTD" id="36340564"/>
<keyword evidence="1" id="KW-0812">Transmembrane</keyword>
<dbReference type="GeneID" id="36340564"/>